<comment type="caution">
    <text evidence="2">The sequence shown here is derived from an EMBL/GenBank/DDBJ whole genome shotgun (WGS) entry which is preliminary data.</text>
</comment>
<dbReference type="PANTHER" id="PTHR37017:SF11">
    <property type="entry name" value="ESTERASE_LIPASE_THIOESTERASE DOMAIN-CONTAINING PROTEIN"/>
    <property type="match status" value="1"/>
</dbReference>
<dbReference type="InterPro" id="IPR052897">
    <property type="entry name" value="Sec-Metab_Biosynth_Hydrolase"/>
</dbReference>
<gene>
    <name evidence="2" type="ORF">BOTNAR_0107g00070</name>
</gene>
<dbReference type="Proteomes" id="UP000297452">
    <property type="component" value="Unassembled WGS sequence"/>
</dbReference>
<organism evidence="2 3">
    <name type="scientific">Botryotinia narcissicola</name>
    <dbReference type="NCBI Taxonomy" id="278944"/>
    <lineage>
        <taxon>Eukaryota</taxon>
        <taxon>Fungi</taxon>
        <taxon>Dikarya</taxon>
        <taxon>Ascomycota</taxon>
        <taxon>Pezizomycotina</taxon>
        <taxon>Leotiomycetes</taxon>
        <taxon>Helotiales</taxon>
        <taxon>Sclerotiniaceae</taxon>
        <taxon>Botryotinia</taxon>
    </lineage>
</organism>
<dbReference type="PANTHER" id="PTHR37017">
    <property type="entry name" value="AB HYDROLASE-1 DOMAIN-CONTAINING PROTEIN-RELATED"/>
    <property type="match status" value="1"/>
</dbReference>
<evidence type="ECO:0000259" key="1">
    <source>
        <dbReference type="Pfam" id="PF12697"/>
    </source>
</evidence>
<dbReference type="InterPro" id="IPR029058">
    <property type="entry name" value="AB_hydrolase_fold"/>
</dbReference>
<sequence>MHPTALNQLILIQAAGRLSSYISREQETQHARFAVKSSFSIILFQKFAIMVNSKSTIVFIPGFWHTPEGFTPLAKVLEKEGYPSVLVNLPSAGAHPGYPDFSQDVASIRKIITELADEGKEVMVMMHSGGSVSGSEACRNLGKKERQAEDKNGGIVRVIYIGILLPNAGKTMFETFQGVVSSPDLDPDFVIGQDQSFHVFAEDGTSTITDGDTRFYNDLSAEDAKYWSSKLTSLSLGVGMSPLTYEAWKYIPSAYIMPLQDKSIPLKQVRQIVKEANIEMVFEIETGHCPYLVQPETVAGFIRKAGGEII</sequence>
<dbReference type="Gene3D" id="3.40.50.1820">
    <property type="entry name" value="alpha/beta hydrolase"/>
    <property type="match status" value="1"/>
</dbReference>
<dbReference type="EMBL" id="PQXJ01000107">
    <property type="protein sequence ID" value="TGO62883.1"/>
    <property type="molecule type" value="Genomic_DNA"/>
</dbReference>
<accession>A0A4Z1J151</accession>
<proteinExistence type="predicted"/>
<evidence type="ECO:0000313" key="3">
    <source>
        <dbReference type="Proteomes" id="UP000297452"/>
    </source>
</evidence>
<name>A0A4Z1J151_9HELO</name>
<reference evidence="2 3" key="1">
    <citation type="submission" date="2017-12" db="EMBL/GenBank/DDBJ databases">
        <title>Comparative genomics of Botrytis spp.</title>
        <authorList>
            <person name="Valero-Jimenez C.A."/>
            <person name="Tapia P."/>
            <person name="Veloso J."/>
            <person name="Silva-Moreno E."/>
            <person name="Staats M."/>
            <person name="Valdes J.H."/>
            <person name="Van Kan J.A.L."/>
        </authorList>
    </citation>
    <scope>NUCLEOTIDE SEQUENCE [LARGE SCALE GENOMIC DNA]</scope>
    <source>
        <strain evidence="2 3">MUCL2120</strain>
    </source>
</reference>
<dbReference type="AlphaFoldDB" id="A0A4Z1J151"/>
<keyword evidence="3" id="KW-1185">Reference proteome</keyword>
<dbReference type="InterPro" id="IPR000073">
    <property type="entry name" value="AB_hydrolase_1"/>
</dbReference>
<feature type="domain" description="AB hydrolase-1" evidence="1">
    <location>
        <begin position="57"/>
        <end position="299"/>
    </location>
</feature>
<dbReference type="SUPFAM" id="SSF53474">
    <property type="entry name" value="alpha/beta-Hydrolases"/>
    <property type="match status" value="1"/>
</dbReference>
<dbReference type="Pfam" id="PF12697">
    <property type="entry name" value="Abhydrolase_6"/>
    <property type="match status" value="1"/>
</dbReference>
<evidence type="ECO:0000313" key="2">
    <source>
        <dbReference type="EMBL" id="TGO62883.1"/>
    </source>
</evidence>
<protein>
    <recommendedName>
        <fullName evidence="1">AB hydrolase-1 domain-containing protein</fullName>
    </recommendedName>
</protein>
<dbReference type="OrthoDB" id="1263307at2759"/>
<dbReference type="STRING" id="278944.A0A4Z1J151"/>